<keyword evidence="4 12" id="KW-0808">Transferase</keyword>
<dbReference type="InterPro" id="IPR001980">
    <property type="entry name" value="PPAT"/>
</dbReference>
<keyword evidence="9" id="KW-0173">Coenzyme A biosynthesis</keyword>
<evidence type="ECO:0000256" key="5">
    <source>
        <dbReference type="ARBA" id="ARBA00022695"/>
    </source>
</evidence>
<dbReference type="CDD" id="cd02163">
    <property type="entry name" value="PPAT"/>
    <property type="match status" value="1"/>
</dbReference>
<comment type="catalytic activity">
    <reaction evidence="10">
        <text>(R)-4'-phosphopantetheine + ATP + H(+) = 3'-dephospho-CoA + diphosphate</text>
        <dbReference type="Rhea" id="RHEA:19801"/>
        <dbReference type="ChEBI" id="CHEBI:15378"/>
        <dbReference type="ChEBI" id="CHEBI:30616"/>
        <dbReference type="ChEBI" id="CHEBI:33019"/>
        <dbReference type="ChEBI" id="CHEBI:57328"/>
        <dbReference type="ChEBI" id="CHEBI:61723"/>
        <dbReference type="EC" id="2.7.7.3"/>
    </reaction>
</comment>
<keyword evidence="5 12" id="KW-0548">Nucleotidyltransferase</keyword>
<proteinExistence type="inferred from homology"/>
<dbReference type="AlphaFoldDB" id="A0A644UMU9"/>
<protein>
    <recommendedName>
        <fullName evidence="2">Phosphopantetheine adenylyltransferase</fullName>
        <ecNumber evidence="1">2.7.7.3</ecNumber>
    </recommendedName>
</protein>
<evidence type="ECO:0000256" key="9">
    <source>
        <dbReference type="ARBA" id="ARBA00022993"/>
    </source>
</evidence>
<evidence type="ECO:0000256" key="7">
    <source>
        <dbReference type="ARBA" id="ARBA00022840"/>
    </source>
</evidence>
<accession>A0A644UMU9</accession>
<dbReference type="NCBIfam" id="TIGR01510">
    <property type="entry name" value="coaD_prev_kdtB"/>
    <property type="match status" value="1"/>
</dbReference>
<sequence length="185" mass="20735">MHLDTAMRIALYPGTFDPLTNGHLSLIRRGCEVFDQIVVAVADNTPKFPLFSHEERVEMAREALKDEPRAVVEPFSGLTVEYAAQRGACALLRGLRAASDFEYEFQLALMNRRLQRHIQTVFLMTDYQWLFISSTIVKAAASHGADIKGLVPENVRAALMDKYHKGEVRQGTPCLAPPFGGFRVK</sequence>
<evidence type="ECO:0000256" key="4">
    <source>
        <dbReference type="ARBA" id="ARBA00022679"/>
    </source>
</evidence>
<gene>
    <name evidence="12" type="primary">coaD_8</name>
    <name evidence="12" type="ORF">SDC9_26285</name>
</gene>
<evidence type="ECO:0000256" key="2">
    <source>
        <dbReference type="ARBA" id="ARBA00013868"/>
    </source>
</evidence>
<dbReference type="GO" id="GO:0005524">
    <property type="term" value="F:ATP binding"/>
    <property type="evidence" value="ECO:0007669"/>
    <property type="project" value="UniProtKB-KW"/>
</dbReference>
<dbReference type="PANTHER" id="PTHR21342">
    <property type="entry name" value="PHOSPHOPANTETHEINE ADENYLYLTRANSFERASE"/>
    <property type="match status" value="1"/>
</dbReference>
<evidence type="ECO:0000256" key="3">
    <source>
        <dbReference type="ARBA" id="ARBA00022490"/>
    </source>
</evidence>
<dbReference type="GO" id="GO:0004595">
    <property type="term" value="F:pantetheine-phosphate adenylyltransferase activity"/>
    <property type="evidence" value="ECO:0007669"/>
    <property type="project" value="UniProtKB-EC"/>
</dbReference>
<evidence type="ECO:0000256" key="8">
    <source>
        <dbReference type="ARBA" id="ARBA00022842"/>
    </source>
</evidence>
<feature type="domain" description="Cytidyltransferase-like" evidence="11">
    <location>
        <begin position="11"/>
        <end position="139"/>
    </location>
</feature>
<dbReference type="HAMAP" id="MF_00151">
    <property type="entry name" value="PPAT_bact"/>
    <property type="match status" value="1"/>
</dbReference>
<evidence type="ECO:0000313" key="12">
    <source>
        <dbReference type="EMBL" id="MPL80386.1"/>
    </source>
</evidence>
<keyword evidence="8" id="KW-0460">Magnesium</keyword>
<dbReference type="GO" id="GO:0015937">
    <property type="term" value="P:coenzyme A biosynthetic process"/>
    <property type="evidence" value="ECO:0007669"/>
    <property type="project" value="UniProtKB-KW"/>
</dbReference>
<dbReference type="PRINTS" id="PR01020">
    <property type="entry name" value="LPSBIOSNTHSS"/>
</dbReference>
<dbReference type="PANTHER" id="PTHR21342:SF1">
    <property type="entry name" value="PHOSPHOPANTETHEINE ADENYLYLTRANSFERASE"/>
    <property type="match status" value="1"/>
</dbReference>
<keyword evidence="3" id="KW-0963">Cytoplasm</keyword>
<reference evidence="12" key="1">
    <citation type="submission" date="2019-08" db="EMBL/GenBank/DDBJ databases">
        <authorList>
            <person name="Kucharzyk K."/>
            <person name="Murdoch R.W."/>
            <person name="Higgins S."/>
            <person name="Loffler F."/>
        </authorList>
    </citation>
    <scope>NUCLEOTIDE SEQUENCE</scope>
</reference>
<dbReference type="Pfam" id="PF01467">
    <property type="entry name" value="CTP_transf_like"/>
    <property type="match status" value="1"/>
</dbReference>
<name>A0A644UMU9_9ZZZZ</name>
<keyword evidence="7" id="KW-0067">ATP-binding</keyword>
<evidence type="ECO:0000256" key="1">
    <source>
        <dbReference type="ARBA" id="ARBA00012392"/>
    </source>
</evidence>
<dbReference type="SUPFAM" id="SSF52374">
    <property type="entry name" value="Nucleotidylyl transferase"/>
    <property type="match status" value="1"/>
</dbReference>
<organism evidence="12">
    <name type="scientific">bioreactor metagenome</name>
    <dbReference type="NCBI Taxonomy" id="1076179"/>
    <lineage>
        <taxon>unclassified sequences</taxon>
        <taxon>metagenomes</taxon>
        <taxon>ecological metagenomes</taxon>
    </lineage>
</organism>
<evidence type="ECO:0000259" key="11">
    <source>
        <dbReference type="Pfam" id="PF01467"/>
    </source>
</evidence>
<comment type="caution">
    <text evidence="12">The sequence shown here is derived from an EMBL/GenBank/DDBJ whole genome shotgun (WGS) entry which is preliminary data.</text>
</comment>
<dbReference type="Gene3D" id="3.40.50.620">
    <property type="entry name" value="HUPs"/>
    <property type="match status" value="1"/>
</dbReference>
<dbReference type="InterPro" id="IPR004821">
    <property type="entry name" value="Cyt_trans-like"/>
</dbReference>
<dbReference type="EC" id="2.7.7.3" evidence="1"/>
<evidence type="ECO:0000256" key="6">
    <source>
        <dbReference type="ARBA" id="ARBA00022741"/>
    </source>
</evidence>
<dbReference type="EMBL" id="VSSQ01000137">
    <property type="protein sequence ID" value="MPL80386.1"/>
    <property type="molecule type" value="Genomic_DNA"/>
</dbReference>
<evidence type="ECO:0000256" key="10">
    <source>
        <dbReference type="ARBA" id="ARBA00029346"/>
    </source>
</evidence>
<dbReference type="NCBIfam" id="TIGR00125">
    <property type="entry name" value="cyt_tran_rel"/>
    <property type="match status" value="1"/>
</dbReference>
<dbReference type="InterPro" id="IPR014729">
    <property type="entry name" value="Rossmann-like_a/b/a_fold"/>
</dbReference>
<keyword evidence="6" id="KW-0547">Nucleotide-binding</keyword>